<feature type="region of interest" description="Disordered" evidence="3">
    <location>
        <begin position="378"/>
        <end position="407"/>
    </location>
</feature>
<reference evidence="5 6" key="1">
    <citation type="submission" date="2020-08" db="EMBL/GenBank/DDBJ databases">
        <title>Plant Genome Project.</title>
        <authorList>
            <person name="Zhang R.-G."/>
        </authorList>
    </citation>
    <scope>NUCLEOTIDE SEQUENCE [LARGE SCALE GENOMIC DNA]</scope>
    <source>
        <strain evidence="5">WSP0</strain>
        <tissue evidence="5">Leaf</tissue>
    </source>
</reference>
<dbReference type="PANTHER" id="PTHR12650:SF33">
    <property type="entry name" value="SMALL RIBOSOMAL SUBUNIT PROTEIN ES30Z_ES30Y_ES30X"/>
    <property type="match status" value="1"/>
</dbReference>
<evidence type="ECO:0000313" key="5">
    <source>
        <dbReference type="EMBL" id="KAG5544563.1"/>
    </source>
</evidence>
<dbReference type="InterPro" id="IPR006846">
    <property type="entry name" value="Ribosomal_eS30"/>
</dbReference>
<feature type="region of interest" description="Disordered" evidence="3">
    <location>
        <begin position="329"/>
        <end position="355"/>
    </location>
</feature>
<dbReference type="InterPro" id="IPR035979">
    <property type="entry name" value="RBD_domain_sf"/>
</dbReference>
<dbReference type="GO" id="GO:0005525">
    <property type="term" value="F:GTP binding"/>
    <property type="evidence" value="ECO:0007669"/>
    <property type="project" value="InterPro"/>
</dbReference>
<keyword evidence="1" id="KW-0689">Ribosomal protein</keyword>
<dbReference type="GO" id="GO:0003676">
    <property type="term" value="F:nucleic acid binding"/>
    <property type="evidence" value="ECO:0007669"/>
    <property type="project" value="InterPro"/>
</dbReference>
<dbReference type="Gene3D" id="3.30.70.330">
    <property type="match status" value="1"/>
</dbReference>
<dbReference type="Pfam" id="PF04059">
    <property type="entry name" value="RRM_2"/>
    <property type="match status" value="1"/>
</dbReference>
<dbReference type="GO" id="GO:0022627">
    <property type="term" value="C:cytosolic small ribosomal subunit"/>
    <property type="evidence" value="ECO:0007669"/>
    <property type="project" value="TreeGrafter"/>
</dbReference>
<dbReference type="Gene3D" id="3.40.50.300">
    <property type="entry name" value="P-loop containing nucleotide triphosphate hydrolases"/>
    <property type="match status" value="1"/>
</dbReference>
<dbReference type="Pfam" id="PF04758">
    <property type="entry name" value="Ribosomal_S30"/>
    <property type="match status" value="1"/>
</dbReference>
<dbReference type="GO" id="GO:0003924">
    <property type="term" value="F:GTPase activity"/>
    <property type="evidence" value="ECO:0007669"/>
    <property type="project" value="InterPro"/>
</dbReference>
<dbReference type="CDD" id="cd12277">
    <property type="entry name" value="RRM3_MEI2_EAR1_like"/>
    <property type="match status" value="1"/>
</dbReference>
<dbReference type="InterPro" id="IPR007201">
    <property type="entry name" value="Mei2-like_Rrm_C"/>
</dbReference>
<accession>A0AAV6JX14</accession>
<dbReference type="GO" id="GO:0003735">
    <property type="term" value="F:structural constituent of ribosome"/>
    <property type="evidence" value="ECO:0007669"/>
    <property type="project" value="InterPro"/>
</dbReference>
<dbReference type="PANTHER" id="PTHR12650">
    <property type="entry name" value="40S RIBOSOMAL PROTEIN S30/UBIQUITIN-LIKE PROTEIN FUBI"/>
    <property type="match status" value="1"/>
</dbReference>
<evidence type="ECO:0000259" key="4">
    <source>
        <dbReference type="Pfam" id="PF04059"/>
    </source>
</evidence>
<dbReference type="SUPFAM" id="SSF54928">
    <property type="entry name" value="RNA-binding domain, RBD"/>
    <property type="match status" value="1"/>
</dbReference>
<protein>
    <recommendedName>
        <fullName evidence="4">Mei2-like C-terminal RNA recognition motif domain-containing protein</fullName>
    </recommendedName>
</protein>
<dbReference type="Proteomes" id="UP000823749">
    <property type="component" value="Chromosome 6"/>
</dbReference>
<dbReference type="EMBL" id="JACTNZ010000006">
    <property type="protein sequence ID" value="KAG5544563.1"/>
    <property type="molecule type" value="Genomic_DNA"/>
</dbReference>
<comment type="caution">
    <text evidence="5">The sequence shown here is derived from an EMBL/GenBank/DDBJ whole genome shotgun (WGS) entry which is preliminary data.</text>
</comment>
<dbReference type="GO" id="GO:0006412">
    <property type="term" value="P:translation"/>
    <property type="evidence" value="ECO:0007669"/>
    <property type="project" value="InterPro"/>
</dbReference>
<evidence type="ECO:0000256" key="2">
    <source>
        <dbReference type="ARBA" id="ARBA00023274"/>
    </source>
</evidence>
<dbReference type="InterPro" id="IPR012677">
    <property type="entry name" value="Nucleotide-bd_a/b_plait_sf"/>
</dbReference>
<feature type="compositionally biased region" description="Polar residues" evidence="3">
    <location>
        <begin position="337"/>
        <end position="349"/>
    </location>
</feature>
<evidence type="ECO:0000256" key="1">
    <source>
        <dbReference type="ARBA" id="ARBA00022980"/>
    </source>
</evidence>
<organism evidence="5 6">
    <name type="scientific">Rhododendron griersonianum</name>
    <dbReference type="NCBI Taxonomy" id="479676"/>
    <lineage>
        <taxon>Eukaryota</taxon>
        <taxon>Viridiplantae</taxon>
        <taxon>Streptophyta</taxon>
        <taxon>Embryophyta</taxon>
        <taxon>Tracheophyta</taxon>
        <taxon>Spermatophyta</taxon>
        <taxon>Magnoliopsida</taxon>
        <taxon>eudicotyledons</taxon>
        <taxon>Gunneridae</taxon>
        <taxon>Pentapetalae</taxon>
        <taxon>asterids</taxon>
        <taxon>Ericales</taxon>
        <taxon>Ericaceae</taxon>
        <taxon>Ericoideae</taxon>
        <taxon>Rhodoreae</taxon>
        <taxon>Rhododendron</taxon>
    </lineage>
</organism>
<evidence type="ECO:0000313" key="6">
    <source>
        <dbReference type="Proteomes" id="UP000823749"/>
    </source>
</evidence>
<evidence type="ECO:0000256" key="3">
    <source>
        <dbReference type="SAM" id="MobiDB-lite"/>
    </source>
</evidence>
<dbReference type="AlphaFoldDB" id="A0AAV6JX14"/>
<keyword evidence="2" id="KW-0687">Ribonucleoprotein</keyword>
<feature type="domain" description="Mei2-like C-terminal RNA recognition motif" evidence="4">
    <location>
        <begin position="165"/>
        <end position="284"/>
    </location>
</feature>
<dbReference type="InterPro" id="IPR027417">
    <property type="entry name" value="P-loop_NTPase"/>
</dbReference>
<keyword evidence="6" id="KW-1185">Reference proteome</keyword>
<name>A0AAV6JX14_9ERIC</name>
<sequence>MMFKQLNPEAQEFFPHTFPSEVHQKPLLPGPPSPWFFPAPSPWFFPAPSPWYSHKFGVRWVPTVAGLVSRYNAHRQPLPHGVKSHFPITHFADEAATADKFGSRAKKLTARGRGESYGGKSLIRAKVRGAVWVPKKRKSDVEVVGDCIRSPPCPTLEDGVPLTGKTTVMIRNIPNQFRRQMLMEFLDDLCMDQNQKSNQLGSNPPRFEYDFLYLPMDFRRNNNYGYAFVNFTSAMAANMVGEILRDYKWGAFKDVNGGTVHSWKVCEITWARSQGKAEMVERFRNSHFMCRDSEYLPVVFKPPRDGANPVASSSSVTVVGRVIFFEHGDNHEENPPLHTSSAISLSSAQLPPPRSGDQLLRPPLETILLDGKVHGSLARAGNVRGQTPKVTKQDNKKKPSGRAHKRMQYDRRFVTASVDFKIKVLTIGGKRLKLTIWDTAGQERFGTLISSYYRGVK</sequence>
<gene>
    <name evidence="5" type="ORF">RHGRI_017105</name>
</gene>
<dbReference type="SUPFAM" id="SSF52540">
    <property type="entry name" value="P-loop containing nucleoside triphosphate hydrolases"/>
    <property type="match status" value="1"/>
</dbReference>
<proteinExistence type="predicted"/>